<protein>
    <submittedName>
        <fullName evidence="1">Uncharacterized protein</fullName>
    </submittedName>
</protein>
<dbReference type="Proteomes" id="UP000237000">
    <property type="component" value="Unassembled WGS sequence"/>
</dbReference>
<name>A0A2P5BIL6_TREOI</name>
<dbReference type="EMBL" id="JXTC01000513">
    <property type="protein sequence ID" value="PON48651.1"/>
    <property type="molecule type" value="Genomic_DNA"/>
</dbReference>
<reference evidence="2" key="1">
    <citation type="submission" date="2016-06" db="EMBL/GenBank/DDBJ databases">
        <title>Parallel loss of symbiosis genes in relatives of nitrogen-fixing non-legume Parasponia.</title>
        <authorList>
            <person name="Van Velzen R."/>
            <person name="Holmer R."/>
            <person name="Bu F."/>
            <person name="Rutten L."/>
            <person name="Van Zeijl A."/>
            <person name="Liu W."/>
            <person name="Santuari L."/>
            <person name="Cao Q."/>
            <person name="Sharma T."/>
            <person name="Shen D."/>
            <person name="Roswanjaya Y."/>
            <person name="Wardhani T."/>
            <person name="Kalhor M.S."/>
            <person name="Jansen J."/>
            <person name="Van den Hoogen J."/>
            <person name="Gungor B."/>
            <person name="Hartog M."/>
            <person name="Hontelez J."/>
            <person name="Verver J."/>
            <person name="Yang W.-C."/>
            <person name="Schijlen E."/>
            <person name="Repin R."/>
            <person name="Schilthuizen M."/>
            <person name="Schranz E."/>
            <person name="Heidstra R."/>
            <person name="Miyata K."/>
            <person name="Fedorova E."/>
            <person name="Kohlen W."/>
            <person name="Bisseling T."/>
            <person name="Smit S."/>
            <person name="Geurts R."/>
        </authorList>
    </citation>
    <scope>NUCLEOTIDE SEQUENCE [LARGE SCALE GENOMIC DNA]</scope>
    <source>
        <strain evidence="2">cv. RG33-2</strain>
    </source>
</reference>
<dbReference type="OrthoDB" id="10297553at2759"/>
<accession>A0A2P5BIL6</accession>
<gene>
    <name evidence="1" type="ORF">TorRG33x02_319540</name>
</gene>
<evidence type="ECO:0000313" key="1">
    <source>
        <dbReference type="EMBL" id="PON48651.1"/>
    </source>
</evidence>
<dbReference type="InParanoid" id="A0A2P5BIL6"/>
<organism evidence="1 2">
    <name type="scientific">Trema orientale</name>
    <name type="common">Charcoal tree</name>
    <name type="synonym">Celtis orientalis</name>
    <dbReference type="NCBI Taxonomy" id="63057"/>
    <lineage>
        <taxon>Eukaryota</taxon>
        <taxon>Viridiplantae</taxon>
        <taxon>Streptophyta</taxon>
        <taxon>Embryophyta</taxon>
        <taxon>Tracheophyta</taxon>
        <taxon>Spermatophyta</taxon>
        <taxon>Magnoliopsida</taxon>
        <taxon>eudicotyledons</taxon>
        <taxon>Gunneridae</taxon>
        <taxon>Pentapetalae</taxon>
        <taxon>rosids</taxon>
        <taxon>fabids</taxon>
        <taxon>Rosales</taxon>
        <taxon>Cannabaceae</taxon>
        <taxon>Trema</taxon>
    </lineage>
</organism>
<comment type="caution">
    <text evidence="1">The sequence shown here is derived from an EMBL/GenBank/DDBJ whole genome shotgun (WGS) entry which is preliminary data.</text>
</comment>
<dbReference type="AlphaFoldDB" id="A0A2P5BIL6"/>
<proteinExistence type="predicted"/>
<keyword evidence="2" id="KW-1185">Reference proteome</keyword>
<evidence type="ECO:0000313" key="2">
    <source>
        <dbReference type="Proteomes" id="UP000237000"/>
    </source>
</evidence>
<sequence length="154" mass="18115">MVTDQVDITIFNQKRSPAFFNLCFRHCCRDESSTWDGSPYGPRGLRVMENRERPAMVGAPRKLKIFANRVNLMRRESFGREEQASMDERERRGGSRERVVQVFVVLFGDLECVGGRHGWKNSKIVDDGAWMELNRKSVFLFVYFYFFNMKISRI</sequence>